<organism evidence="1 2">
    <name type="scientific">Cylindrobasidium torrendii FP15055 ss-10</name>
    <dbReference type="NCBI Taxonomy" id="1314674"/>
    <lineage>
        <taxon>Eukaryota</taxon>
        <taxon>Fungi</taxon>
        <taxon>Dikarya</taxon>
        <taxon>Basidiomycota</taxon>
        <taxon>Agaricomycotina</taxon>
        <taxon>Agaricomycetes</taxon>
        <taxon>Agaricomycetidae</taxon>
        <taxon>Agaricales</taxon>
        <taxon>Marasmiineae</taxon>
        <taxon>Physalacriaceae</taxon>
        <taxon>Cylindrobasidium</taxon>
    </lineage>
</organism>
<accession>A0A0D7BBA2</accession>
<keyword evidence="2" id="KW-1185">Reference proteome</keyword>
<proteinExistence type="predicted"/>
<dbReference type="SUPFAM" id="SSF52047">
    <property type="entry name" value="RNI-like"/>
    <property type="match status" value="1"/>
</dbReference>
<dbReference type="Gene3D" id="1.20.1280.50">
    <property type="match status" value="1"/>
</dbReference>
<sequence length="502" mass="56628">MPETRNQAEAPYPPVGINTLPAEILTEIFRLASLRHRGGNGLDGHWIDICRPIRPKNAPWSFSRVCRQWRAVAIGSPLLWASLNIDGIPRKASGEQSLLELALRRASPTALRMRINLFTISWRFTIVVCSHIDKARTLKVEGCRADFDSESLYHQNDYSNYTLPRLETLSLQLMPASAPSYNMSISHSTDWNLLLDPFNRCANLRSLSLTYLPSKWIGYDSTTFRSGHIQWHQLVNLELSVREKEGFILSVLKETYRLQTLSINGASIITDTEAHPLSHLRIILPHLATLSLKDFYTGTLIQYLSCPALDNLSCEAVRCVPALQILLEQSRAPATVKLDVEDLGYESPPWGPVMHLLSHAASLTLSGHGVDNVRQSLERFLILSELGDNSAILFPGLTAFNLRYQGWLHDSVNALVSSDLVRFMSQRPIKVFTLTHRSVDERRGVNLSLDSEGRERVLERLGDLVERGVEIRFETFDFPANDFEEDTPVIEIDSSDSDEEDI</sequence>
<evidence type="ECO:0000313" key="2">
    <source>
        <dbReference type="Proteomes" id="UP000054007"/>
    </source>
</evidence>
<dbReference type="AlphaFoldDB" id="A0A0D7BBA2"/>
<dbReference type="Proteomes" id="UP000054007">
    <property type="component" value="Unassembled WGS sequence"/>
</dbReference>
<dbReference type="Gene3D" id="3.80.10.10">
    <property type="entry name" value="Ribonuclease Inhibitor"/>
    <property type="match status" value="1"/>
</dbReference>
<gene>
    <name evidence="1" type="ORF">CYLTODRAFT_443993</name>
</gene>
<reference evidence="1 2" key="1">
    <citation type="journal article" date="2015" name="Fungal Genet. Biol.">
        <title>Evolution of novel wood decay mechanisms in Agaricales revealed by the genome sequences of Fistulina hepatica and Cylindrobasidium torrendii.</title>
        <authorList>
            <person name="Floudas D."/>
            <person name="Held B.W."/>
            <person name="Riley R."/>
            <person name="Nagy L.G."/>
            <person name="Koehler G."/>
            <person name="Ransdell A.S."/>
            <person name="Younus H."/>
            <person name="Chow J."/>
            <person name="Chiniquy J."/>
            <person name="Lipzen A."/>
            <person name="Tritt A."/>
            <person name="Sun H."/>
            <person name="Haridas S."/>
            <person name="LaButti K."/>
            <person name="Ohm R.A."/>
            <person name="Kues U."/>
            <person name="Blanchette R.A."/>
            <person name="Grigoriev I.V."/>
            <person name="Minto R.E."/>
            <person name="Hibbett D.S."/>
        </authorList>
    </citation>
    <scope>NUCLEOTIDE SEQUENCE [LARGE SCALE GENOMIC DNA]</scope>
    <source>
        <strain evidence="1 2">FP15055 ss-10</strain>
    </source>
</reference>
<protein>
    <submittedName>
        <fullName evidence="1">Uncharacterized protein</fullName>
    </submittedName>
</protein>
<evidence type="ECO:0000313" key="1">
    <source>
        <dbReference type="EMBL" id="KIY67525.1"/>
    </source>
</evidence>
<dbReference type="InterPro" id="IPR032675">
    <property type="entry name" value="LRR_dom_sf"/>
</dbReference>
<dbReference type="EMBL" id="KN880524">
    <property type="protein sequence ID" value="KIY67525.1"/>
    <property type="molecule type" value="Genomic_DNA"/>
</dbReference>
<dbReference type="OrthoDB" id="3038759at2759"/>
<name>A0A0D7BBA2_9AGAR</name>